<sequence>MRLSASSRSVAALAWSRILGLSDQSLHAGAMGESSDFTLKTSRQAATRATYLQLVQASALIAPQWFVEACENAPASEIADPRLLVDMARHYGYRDARILSEEAIYLLDEVPQYAQPRVENPDRVVVSLSREDSQALERQCPADDFIYTHPSARDHQFTAVDEDESARWSTSAYDVWEGLVADIAVLVSPESRLQGFGKFITGVAAEDALSDGLVPQLRVGMGNAAAMTLAESLGFELSGSVTSVFLGETTTPPR</sequence>
<dbReference type="AlphaFoldDB" id="A0A7W8Y8T9"/>
<gene>
    <name evidence="1" type="ORF">BKA12_000109</name>
</gene>
<accession>A0A7W8Y8T9</accession>
<organism evidence="1 2">
    <name type="scientific">Neomicrococcus lactis</name>
    <dbReference type="NCBI Taxonomy" id="732241"/>
    <lineage>
        <taxon>Bacteria</taxon>
        <taxon>Bacillati</taxon>
        <taxon>Actinomycetota</taxon>
        <taxon>Actinomycetes</taxon>
        <taxon>Micrococcales</taxon>
        <taxon>Micrococcaceae</taxon>
        <taxon>Neomicrococcus</taxon>
    </lineage>
</organism>
<dbReference type="InterPro" id="IPR016181">
    <property type="entry name" value="Acyl_CoA_acyltransferase"/>
</dbReference>
<evidence type="ECO:0000313" key="1">
    <source>
        <dbReference type="EMBL" id="MBB5597029.1"/>
    </source>
</evidence>
<proteinExistence type="predicted"/>
<comment type="caution">
    <text evidence="1">The sequence shown here is derived from an EMBL/GenBank/DDBJ whole genome shotgun (WGS) entry which is preliminary data.</text>
</comment>
<dbReference type="GO" id="GO:0016740">
    <property type="term" value="F:transferase activity"/>
    <property type="evidence" value="ECO:0007669"/>
    <property type="project" value="UniProtKB-KW"/>
</dbReference>
<dbReference type="SUPFAM" id="SSF55729">
    <property type="entry name" value="Acyl-CoA N-acyltransferases (Nat)"/>
    <property type="match status" value="1"/>
</dbReference>
<protein>
    <submittedName>
        <fullName evidence="1">GNAT superfamily N-acetyltransferase</fullName>
    </submittedName>
</protein>
<dbReference type="Gene3D" id="3.40.630.30">
    <property type="match status" value="1"/>
</dbReference>
<reference evidence="1 2" key="1">
    <citation type="submission" date="2020-08" db="EMBL/GenBank/DDBJ databases">
        <title>Sequencing the genomes of 1000 actinobacteria strains.</title>
        <authorList>
            <person name="Klenk H.-P."/>
        </authorList>
    </citation>
    <scope>NUCLEOTIDE SEQUENCE [LARGE SCALE GENOMIC DNA]</scope>
    <source>
        <strain evidence="1 2">DSM 23694</strain>
    </source>
</reference>
<keyword evidence="2" id="KW-1185">Reference proteome</keyword>
<keyword evidence="1" id="KW-0808">Transferase</keyword>
<evidence type="ECO:0000313" key="2">
    <source>
        <dbReference type="Proteomes" id="UP000523863"/>
    </source>
</evidence>
<dbReference type="Proteomes" id="UP000523863">
    <property type="component" value="Unassembled WGS sequence"/>
</dbReference>
<dbReference type="RefSeq" id="WP_183639853.1">
    <property type="nucleotide sequence ID" value="NZ_JACHBL010000001.1"/>
</dbReference>
<dbReference type="EMBL" id="JACHBL010000001">
    <property type="protein sequence ID" value="MBB5597029.1"/>
    <property type="molecule type" value="Genomic_DNA"/>
</dbReference>
<name>A0A7W8Y8T9_9MICC</name>